<feature type="domain" description="GST N-terminal" evidence="1">
    <location>
        <begin position="1"/>
        <end position="78"/>
    </location>
</feature>
<dbReference type="SUPFAM" id="SSF47616">
    <property type="entry name" value="GST C-terminal domain-like"/>
    <property type="match status" value="1"/>
</dbReference>
<dbReference type="InterPro" id="IPR036282">
    <property type="entry name" value="Glutathione-S-Trfase_C_sf"/>
</dbReference>
<dbReference type="InterPro" id="IPR036249">
    <property type="entry name" value="Thioredoxin-like_sf"/>
</dbReference>
<sequence length="211" mass="24076">MITLYRFPYSCYALKVQFLLDQLQLPYEVKDVPFSDRDELIEVTGGRVMVPALVHDGNVVMESRDIFQYLLTLTKNDLVPEGMEAAAWAYLDWTDNQLEDVLFRIASPGIAAQMRKPTDRHLFIFIKERKFGTGCVTEWERNRKELIDKAKVLLAPTLETLSQADYVVGKRLTIADISLAGHLAMVEYADPALLPAISPDLLLFLSRLRNR</sequence>
<proteinExistence type="predicted"/>
<dbReference type="Gene3D" id="3.40.30.10">
    <property type="entry name" value="Glutaredoxin"/>
    <property type="match status" value="1"/>
</dbReference>
<dbReference type="PANTHER" id="PTHR44051:SF8">
    <property type="entry name" value="GLUTATHIONE S-TRANSFERASE GSTA"/>
    <property type="match status" value="1"/>
</dbReference>
<organism evidence="2">
    <name type="scientific">Salinispirillum sp. LH 10-3-1</name>
    <dbReference type="NCBI Taxonomy" id="2952525"/>
    <lineage>
        <taxon>Bacteria</taxon>
        <taxon>Pseudomonadati</taxon>
        <taxon>Pseudomonadota</taxon>
        <taxon>Gammaproteobacteria</taxon>
        <taxon>Oceanospirillales</taxon>
        <taxon>Saccharospirillaceae</taxon>
        <taxon>Salinispirillum</taxon>
    </lineage>
</organism>
<name>A0AB38YCS7_9GAMM</name>
<dbReference type="RefSeq" id="WP_304994472.1">
    <property type="nucleotide sequence ID" value="NZ_CP101717.1"/>
</dbReference>
<dbReference type="PROSITE" id="PS51354">
    <property type="entry name" value="GLUTAREDOXIN_2"/>
    <property type="match status" value="1"/>
</dbReference>
<dbReference type="EMBL" id="CP101717">
    <property type="protein sequence ID" value="WLD57184.1"/>
    <property type="molecule type" value="Genomic_DNA"/>
</dbReference>
<protein>
    <submittedName>
        <fullName evidence="2">Glutathione S-transferase</fullName>
    </submittedName>
</protein>
<gene>
    <name evidence="2" type="ORF">NFC81_10685</name>
</gene>
<evidence type="ECO:0000259" key="1">
    <source>
        <dbReference type="PROSITE" id="PS50404"/>
    </source>
</evidence>
<dbReference type="InterPro" id="IPR004046">
    <property type="entry name" value="GST_C"/>
</dbReference>
<dbReference type="CDD" id="cd00570">
    <property type="entry name" value="GST_N_family"/>
    <property type="match status" value="1"/>
</dbReference>
<dbReference type="PROSITE" id="PS50404">
    <property type="entry name" value="GST_NTER"/>
    <property type="match status" value="1"/>
</dbReference>
<reference evidence="2" key="1">
    <citation type="submission" date="2022-07" db="EMBL/GenBank/DDBJ databases">
        <title>Complete genome sequence of Salinispirillum sp. LH10-3-1 capable of multiple carbohydrate inversion isolated from a soda lake.</title>
        <authorList>
            <person name="Liu J."/>
            <person name="Zhai Y."/>
            <person name="Zhang H."/>
            <person name="Yang H."/>
            <person name="Qu J."/>
            <person name="Li J."/>
        </authorList>
    </citation>
    <scope>NUCLEOTIDE SEQUENCE</scope>
    <source>
        <strain evidence="2">LH 10-3-1</strain>
    </source>
</reference>
<dbReference type="Pfam" id="PF00043">
    <property type="entry name" value="GST_C"/>
    <property type="match status" value="1"/>
</dbReference>
<dbReference type="SUPFAM" id="SSF52833">
    <property type="entry name" value="Thioredoxin-like"/>
    <property type="match status" value="1"/>
</dbReference>
<accession>A0AB38YCS7</accession>
<dbReference type="Gene3D" id="1.20.1050.10">
    <property type="match status" value="1"/>
</dbReference>
<dbReference type="Pfam" id="PF13417">
    <property type="entry name" value="GST_N_3"/>
    <property type="match status" value="1"/>
</dbReference>
<dbReference type="PANTHER" id="PTHR44051">
    <property type="entry name" value="GLUTATHIONE S-TRANSFERASE-RELATED"/>
    <property type="match status" value="1"/>
</dbReference>
<evidence type="ECO:0000313" key="2">
    <source>
        <dbReference type="EMBL" id="WLD57184.1"/>
    </source>
</evidence>
<dbReference type="InterPro" id="IPR004045">
    <property type="entry name" value="Glutathione_S-Trfase_N"/>
</dbReference>
<dbReference type="AlphaFoldDB" id="A0AB38YCS7"/>